<dbReference type="GO" id="GO:0005829">
    <property type="term" value="C:cytosol"/>
    <property type="evidence" value="ECO:0007669"/>
    <property type="project" value="TreeGrafter"/>
</dbReference>
<dbReference type="KEGG" id="dku:Desku_2673"/>
<name>A0AAU8PV62_DESK7</name>
<sequence>MVMAVVEVSIVPIGTAGTSLSAYVARCVDVLQGEKNIRYQLTPMGTIMEGDLDLILSVVRRMHEVPFTQGIARVVTTIRIDDRRDKELTMAGKVSAVEKKLK</sequence>
<dbReference type="PANTHER" id="PTHR33777">
    <property type="entry name" value="UPF0045 PROTEIN ECM15"/>
    <property type="match status" value="1"/>
</dbReference>
<reference evidence="4" key="1">
    <citation type="submission" date="2011-05" db="EMBL/GenBank/DDBJ databases">
        <title>Complete sequence of Desulfotomaculum kuznetsovii DSM 6115.</title>
        <authorList>
            <person name="Lucas S."/>
            <person name="Han J."/>
            <person name="Lapidus A."/>
            <person name="Cheng J.-F."/>
            <person name="Goodwin L."/>
            <person name="Pitluck S."/>
            <person name="Peters L."/>
            <person name="Mikhailova N."/>
            <person name="Lu M."/>
            <person name="Saunders E."/>
            <person name="Han C."/>
            <person name="Tapia R."/>
            <person name="Land M."/>
            <person name="Hauser L."/>
            <person name="Kyrpides N."/>
            <person name="Ivanova N."/>
            <person name="Pagani I."/>
            <person name="Nazina T."/>
            <person name="Ivanova A."/>
            <person name="Parshina S."/>
            <person name="Kuever J."/>
            <person name="Muyzer G."/>
            <person name="Plugge C."/>
            <person name="Stams A."/>
            <person name="Woyke T."/>
        </authorList>
    </citation>
    <scope>NUCLEOTIDE SEQUENCE [LARGE SCALE GENOMIC DNA]</scope>
    <source>
        <strain evidence="4">DSM 6115 / VKM B-1805 / 17</strain>
    </source>
</reference>
<organism evidence="3 4">
    <name type="scientific">Desulfofundulus kuznetsovii (strain DSM 6115 / VKM B-1805 / 17)</name>
    <name type="common">Desulfotomaculum kuznetsovii</name>
    <dbReference type="NCBI Taxonomy" id="760568"/>
    <lineage>
        <taxon>Bacteria</taxon>
        <taxon>Bacillati</taxon>
        <taxon>Bacillota</taxon>
        <taxon>Clostridia</taxon>
        <taxon>Eubacteriales</taxon>
        <taxon>Peptococcaceae</taxon>
        <taxon>Desulfofundulus</taxon>
    </lineage>
</organism>
<proteinExistence type="inferred from homology"/>
<evidence type="ECO:0000313" key="3">
    <source>
        <dbReference type="EMBL" id="AEG16196.1"/>
    </source>
</evidence>
<evidence type="ECO:0000313" key="4">
    <source>
        <dbReference type="Proteomes" id="UP000009229"/>
    </source>
</evidence>
<gene>
    <name evidence="3" type="ordered locus">Desku_2673</name>
</gene>
<dbReference type="SUPFAM" id="SSF89957">
    <property type="entry name" value="MTH1187/YkoF-like"/>
    <property type="match status" value="1"/>
</dbReference>
<dbReference type="EMBL" id="CP002770">
    <property type="protein sequence ID" value="AEG16196.1"/>
    <property type="molecule type" value="Genomic_DNA"/>
</dbReference>
<dbReference type="Proteomes" id="UP000009229">
    <property type="component" value="Chromosome"/>
</dbReference>
<dbReference type="InterPro" id="IPR002767">
    <property type="entry name" value="Thiamine_BP"/>
</dbReference>
<dbReference type="Gene3D" id="3.30.70.930">
    <property type="match status" value="1"/>
</dbReference>
<feature type="domain" description="Thiamine-binding protein" evidence="2">
    <location>
        <begin position="6"/>
        <end position="98"/>
    </location>
</feature>
<dbReference type="InterPro" id="IPR051614">
    <property type="entry name" value="UPF0045_domain"/>
</dbReference>
<accession>A0AAU8PV62</accession>
<evidence type="ECO:0000256" key="1">
    <source>
        <dbReference type="ARBA" id="ARBA00010272"/>
    </source>
</evidence>
<keyword evidence="4" id="KW-1185">Reference proteome</keyword>
<dbReference type="AlphaFoldDB" id="A0AAU8PV62"/>
<comment type="similarity">
    <text evidence="1">Belongs to the UPF0045 family.</text>
</comment>
<evidence type="ECO:0000259" key="2">
    <source>
        <dbReference type="Pfam" id="PF01910"/>
    </source>
</evidence>
<dbReference type="InterPro" id="IPR029756">
    <property type="entry name" value="MTH1187/YkoF-like"/>
</dbReference>
<protein>
    <recommendedName>
        <fullName evidence="2">Thiamine-binding protein domain-containing protein</fullName>
    </recommendedName>
</protein>
<dbReference type="PANTHER" id="PTHR33777:SF1">
    <property type="entry name" value="UPF0045 PROTEIN ECM15"/>
    <property type="match status" value="1"/>
</dbReference>
<dbReference type="Pfam" id="PF01910">
    <property type="entry name" value="Thiamine_BP"/>
    <property type="match status" value="1"/>
</dbReference>
<dbReference type="NCBIfam" id="TIGR00106">
    <property type="entry name" value="MTH1187 family thiamine-binding protein"/>
    <property type="match status" value="1"/>
</dbReference>